<feature type="compositionally biased region" description="Polar residues" evidence="1">
    <location>
        <begin position="56"/>
        <end position="65"/>
    </location>
</feature>
<dbReference type="AlphaFoldDB" id="A0A1F7GH10"/>
<protein>
    <submittedName>
        <fullName evidence="2">Uncharacterized protein</fullName>
    </submittedName>
</protein>
<gene>
    <name evidence="2" type="ORF">A2799_03100</name>
</gene>
<dbReference type="Proteomes" id="UP000176850">
    <property type="component" value="Unassembled WGS sequence"/>
</dbReference>
<feature type="region of interest" description="Disordered" evidence="1">
    <location>
        <begin position="544"/>
        <end position="594"/>
    </location>
</feature>
<evidence type="ECO:0000313" key="3">
    <source>
        <dbReference type="Proteomes" id="UP000176850"/>
    </source>
</evidence>
<evidence type="ECO:0000256" key="1">
    <source>
        <dbReference type="SAM" id="MobiDB-lite"/>
    </source>
</evidence>
<feature type="compositionally biased region" description="Low complexity" evidence="1">
    <location>
        <begin position="559"/>
        <end position="594"/>
    </location>
</feature>
<sequence length="637" mass="63295">MTKHMQKMFGTTAKLILALNLVIYSSFGLSLNAYATEMPNSSDLKNTIIENAQAKTSQINAQPTSAPVAETNTDVTNTGDNTTVNNGSNSDSTTVVDNQNNTQVDQTTNASANTGYNQAQGNISINGGGAGIIETGNASVNVVGVVDAGSNTTQLSGGNGGAGSNSGIANTGDGVTVSSSANSTQYRIVKNGNSTIINQATNADANTGYNNADGNIAINGGPAGVIVTGNASTNVDYLVTANGNVTIIGGTGGNGPGSGASIILANSGNYGNFNNSANSVHYTTVTNSNRAILSQMCGYGISREVHQIDMNGCVANTGGNTSNGAIAFGADAGVIQTGDAVVNVEMNASANNNNTYIANGSGGSSSSTDVFNTGDNVEVNSSANSSDTTTVGNYNDARVTQTVNASADTGHNTANGNISFGGRAGVIITGDATVNVIMTAEVNKNTTVVSDPSASLNGSVNGSSIVNTGDDVTINTSSNNTNVVEVINVNVLELSQQVNSYTNTGNNTADGNIGSGGGRIVTGDATTTVNMDVTANSNCTLIGGGDPSDCPQLGSDPESPSVTPTETPSTTTNQGGTGGTYSSSSSSSGASVAGTTSPAAILGAVLPATGPEAGMMILSFAIAGVLGGAKLRKFKQN</sequence>
<proteinExistence type="predicted"/>
<name>A0A1F7GH10_9BACT</name>
<feature type="region of interest" description="Disordered" evidence="1">
    <location>
        <begin position="56"/>
        <end position="101"/>
    </location>
</feature>
<organism evidence="2 3">
    <name type="scientific">Candidatus Roizmanbacteria bacterium RIFCSPHIGHO2_01_FULL_39_24</name>
    <dbReference type="NCBI Taxonomy" id="1802032"/>
    <lineage>
        <taxon>Bacteria</taxon>
        <taxon>Candidatus Roizmaniibacteriota</taxon>
    </lineage>
</organism>
<accession>A0A1F7GH10</accession>
<evidence type="ECO:0000313" key="2">
    <source>
        <dbReference type="EMBL" id="OGK18141.1"/>
    </source>
</evidence>
<comment type="caution">
    <text evidence="2">The sequence shown here is derived from an EMBL/GenBank/DDBJ whole genome shotgun (WGS) entry which is preliminary data.</text>
</comment>
<reference evidence="2 3" key="1">
    <citation type="journal article" date="2016" name="Nat. Commun.">
        <title>Thousands of microbial genomes shed light on interconnected biogeochemical processes in an aquifer system.</title>
        <authorList>
            <person name="Anantharaman K."/>
            <person name="Brown C.T."/>
            <person name="Hug L.A."/>
            <person name="Sharon I."/>
            <person name="Castelle C.J."/>
            <person name="Probst A.J."/>
            <person name="Thomas B.C."/>
            <person name="Singh A."/>
            <person name="Wilkins M.J."/>
            <person name="Karaoz U."/>
            <person name="Brodie E.L."/>
            <person name="Williams K.H."/>
            <person name="Hubbard S.S."/>
            <person name="Banfield J.F."/>
        </authorList>
    </citation>
    <scope>NUCLEOTIDE SEQUENCE [LARGE SCALE GENOMIC DNA]</scope>
</reference>
<feature type="compositionally biased region" description="Low complexity" evidence="1">
    <location>
        <begin position="71"/>
        <end position="101"/>
    </location>
</feature>
<dbReference type="EMBL" id="MFZH01000036">
    <property type="protein sequence ID" value="OGK18141.1"/>
    <property type="molecule type" value="Genomic_DNA"/>
</dbReference>